<dbReference type="Gene3D" id="2.30.110.10">
    <property type="entry name" value="Electron Transport, Fmn-binding Protein, Chain A"/>
    <property type="match status" value="1"/>
</dbReference>
<dbReference type="EMBL" id="CAEZYY010000003">
    <property type="protein sequence ID" value="CAB4742033.1"/>
    <property type="molecule type" value="Genomic_DNA"/>
</dbReference>
<reference evidence="3" key="1">
    <citation type="submission" date="2020-05" db="EMBL/GenBank/DDBJ databases">
        <authorList>
            <person name="Chiriac C."/>
            <person name="Salcher M."/>
            <person name="Ghai R."/>
            <person name="Kavagutti S V."/>
        </authorList>
    </citation>
    <scope>NUCLEOTIDE SEQUENCE</scope>
</reference>
<dbReference type="GO" id="GO:0016491">
    <property type="term" value="F:oxidoreductase activity"/>
    <property type="evidence" value="ECO:0007669"/>
    <property type="project" value="InterPro"/>
</dbReference>
<evidence type="ECO:0000256" key="2">
    <source>
        <dbReference type="ARBA" id="ARBA00049106"/>
    </source>
</evidence>
<dbReference type="PANTHER" id="PTHR39428:SF3">
    <property type="entry name" value="DEAZAFLAVIN-DEPENDENT NITROREDUCTASE"/>
    <property type="match status" value="1"/>
</dbReference>
<comment type="similarity">
    <text evidence="1">Belongs to the F420H(2)-dependent quinone reductase family.</text>
</comment>
<comment type="catalytic activity">
    <reaction evidence="2">
        <text>oxidized coenzyme F420-(gamma-L-Glu)(n) + a quinol + H(+) = reduced coenzyme F420-(gamma-L-Glu)(n) + a quinone</text>
        <dbReference type="Rhea" id="RHEA:39663"/>
        <dbReference type="Rhea" id="RHEA-COMP:12939"/>
        <dbReference type="Rhea" id="RHEA-COMP:14378"/>
        <dbReference type="ChEBI" id="CHEBI:15378"/>
        <dbReference type="ChEBI" id="CHEBI:24646"/>
        <dbReference type="ChEBI" id="CHEBI:132124"/>
        <dbReference type="ChEBI" id="CHEBI:133980"/>
        <dbReference type="ChEBI" id="CHEBI:139511"/>
    </reaction>
</comment>
<evidence type="ECO:0000256" key="1">
    <source>
        <dbReference type="ARBA" id="ARBA00008710"/>
    </source>
</evidence>
<name>A0A6J6RRR2_9ZZZZ</name>
<gene>
    <name evidence="3" type="ORF">UFOPK2602_02012</name>
    <name evidence="4" type="ORF">UFOPK2806_00451</name>
    <name evidence="5" type="ORF">UFOPK4306_02515</name>
</gene>
<dbReference type="EMBL" id="CAFBQP010000161">
    <property type="protein sequence ID" value="CAB5068763.1"/>
    <property type="molecule type" value="Genomic_DNA"/>
</dbReference>
<dbReference type="GO" id="GO:0070967">
    <property type="term" value="F:coenzyme F420 binding"/>
    <property type="evidence" value="ECO:0007669"/>
    <property type="project" value="TreeGrafter"/>
</dbReference>
<protein>
    <submittedName>
        <fullName evidence="3">Unannotated protein</fullName>
    </submittedName>
</protein>
<evidence type="ECO:0000313" key="5">
    <source>
        <dbReference type="EMBL" id="CAB5068763.1"/>
    </source>
</evidence>
<dbReference type="PANTHER" id="PTHR39428">
    <property type="entry name" value="F420H(2)-DEPENDENT QUINONE REDUCTASE RV1261C"/>
    <property type="match status" value="1"/>
</dbReference>
<dbReference type="GO" id="GO:0005886">
    <property type="term" value="C:plasma membrane"/>
    <property type="evidence" value="ECO:0007669"/>
    <property type="project" value="TreeGrafter"/>
</dbReference>
<evidence type="ECO:0000313" key="3">
    <source>
        <dbReference type="EMBL" id="CAB4725088.1"/>
    </source>
</evidence>
<organism evidence="3">
    <name type="scientific">freshwater metagenome</name>
    <dbReference type="NCBI Taxonomy" id="449393"/>
    <lineage>
        <taxon>unclassified sequences</taxon>
        <taxon>metagenomes</taxon>
        <taxon>ecological metagenomes</taxon>
    </lineage>
</organism>
<dbReference type="NCBIfam" id="TIGR00026">
    <property type="entry name" value="hi_GC_TIGR00026"/>
    <property type="match status" value="1"/>
</dbReference>
<dbReference type="InterPro" id="IPR012349">
    <property type="entry name" value="Split_barrel_FMN-bd"/>
</dbReference>
<dbReference type="AlphaFoldDB" id="A0A6J6RRR2"/>
<dbReference type="EMBL" id="CAEZXX010000179">
    <property type="protein sequence ID" value="CAB4725088.1"/>
    <property type="molecule type" value="Genomic_DNA"/>
</dbReference>
<dbReference type="Pfam" id="PF04075">
    <property type="entry name" value="F420H2_quin_red"/>
    <property type="match status" value="1"/>
</dbReference>
<proteinExistence type="inferred from homology"/>
<sequence length="143" mass="15852">MHRNRVLKLMNALHRAVLILSFGKVGWRAEGMPVIELTTTGRKSGASRSCLLTSPVQIADTYVVVASRGGGDAHPDWFLNLTSNPEVQVSTGGRPRQQYRARIATAEERAEMWPKAVAVYKNYAKYQGKTTREIPMVLLEPSA</sequence>
<accession>A0A6J6RRR2</accession>
<evidence type="ECO:0000313" key="4">
    <source>
        <dbReference type="EMBL" id="CAB4742033.1"/>
    </source>
</evidence>
<dbReference type="InterPro" id="IPR004378">
    <property type="entry name" value="F420H2_quin_Rdtase"/>
</dbReference>